<reference evidence="4 6" key="1">
    <citation type="journal article" date="2014" name="Genome Biol. Evol.">
        <title>Acetic acid bacteria genomes reveal functional traits for adaptation to life in insect guts.</title>
        <authorList>
            <person name="Chouaia B."/>
            <person name="Gaiarsa S."/>
            <person name="Crotti E."/>
            <person name="Comandatore F."/>
            <person name="Degli Esposti M."/>
            <person name="Ricci I."/>
            <person name="Alma A."/>
            <person name="Favia G."/>
            <person name="Bandi C."/>
            <person name="Daffonchio D."/>
        </authorList>
    </citation>
    <scope>NUCLEOTIDE SEQUENCE [LARGE SCALE GENOMIC DNA]</scope>
    <source>
        <strain evidence="4">AM168</strain>
        <strain evidence="6">AM169</strain>
    </source>
</reference>
<dbReference type="EMBL" id="CBLY010000002">
    <property type="protein sequence ID" value="CDG32887.1"/>
    <property type="molecule type" value="Genomic_DNA"/>
</dbReference>
<evidence type="ECO:0000256" key="2">
    <source>
        <dbReference type="SAM" id="SignalP"/>
    </source>
</evidence>
<dbReference type="SUPFAM" id="SSF103088">
    <property type="entry name" value="OmpA-like"/>
    <property type="match status" value="1"/>
</dbReference>
<reference evidence="4 6" key="2">
    <citation type="journal article" date="2014" name="PLoS ONE">
        <title>Evolution of mitochondria reconstructed from the energy metabolism of living bacteria.</title>
        <authorList>
            <person name="Degli Esposti M."/>
            <person name="Chouaia B."/>
            <person name="Comandatore F."/>
            <person name="Crotti E."/>
            <person name="Sassera D."/>
            <person name="Lievens P.M."/>
            <person name="Daffonchio D."/>
            <person name="Bandi C."/>
        </authorList>
    </citation>
    <scope>NUCLEOTIDE SEQUENCE [LARGE SCALE GENOMIC DNA]</scope>
    <source>
        <strain evidence="4">AM168</strain>
        <strain evidence="6">AM169</strain>
    </source>
</reference>
<accession>A0A7U7J0B7</accession>
<dbReference type="RefSeq" id="WP_052348880.1">
    <property type="nucleotide sequence ID" value="NZ_CBLY010000002.1"/>
</dbReference>
<dbReference type="OrthoDB" id="7282927at2"/>
<protein>
    <recommendedName>
        <fullName evidence="3">OmpA-like domain-containing protein</fullName>
    </recommendedName>
</protein>
<reference evidence="5 7" key="3">
    <citation type="submission" date="2018-02" db="EMBL/GenBank/DDBJ databases">
        <title>Draft genome sequences of four Parasaccharibacter apium strains isolated from honey bees.</title>
        <authorList>
            <person name="Corby-Harris V.L."/>
            <person name="Anderson K.E."/>
        </authorList>
    </citation>
    <scope>NUCLEOTIDE SEQUENCE [LARGE SCALE GENOMIC DNA]</scope>
    <source>
        <strain evidence="5 7">B8</strain>
    </source>
</reference>
<sequence>MKNRLASLFPLLCTPLVAGLLCAPAVRAQVSTNLDALPEAAPATQTPRQSARQENRTVTHPAPVPQAPPVPPGYTRVPSIAAEAPKPTVITPPEFPVILHPAVPAADVQPDGSSHSHTEPQEADALRILFDTGSTGLNATTIESIRHYAETMAPKADTRFVLRSYATVPGSDISAPRRLALSRALAVRGLLVRSGIATTRIYPIAQGRPDSTDTAPADRLDILPEANPSPSDSPEKGNTAP</sequence>
<dbReference type="InterPro" id="IPR006665">
    <property type="entry name" value="OmpA-like"/>
</dbReference>
<evidence type="ECO:0000259" key="3">
    <source>
        <dbReference type="Pfam" id="PF00691"/>
    </source>
</evidence>
<dbReference type="InterPro" id="IPR036737">
    <property type="entry name" value="OmpA-like_sf"/>
</dbReference>
<dbReference type="AlphaFoldDB" id="A0A7U7J0B7"/>
<evidence type="ECO:0000313" key="6">
    <source>
        <dbReference type="Proteomes" id="UP000027590"/>
    </source>
</evidence>
<proteinExistence type="predicted"/>
<feature type="domain" description="OmpA-like" evidence="3">
    <location>
        <begin position="129"/>
        <end position="214"/>
    </location>
</feature>
<dbReference type="EMBL" id="LMYI01000017">
    <property type="protein sequence ID" value="POS61253.1"/>
    <property type="molecule type" value="Genomic_DNA"/>
</dbReference>
<dbReference type="Proteomes" id="UP000237218">
    <property type="component" value="Unassembled WGS sequence"/>
</dbReference>
<dbReference type="Pfam" id="PF00691">
    <property type="entry name" value="OmpA"/>
    <property type="match status" value="1"/>
</dbReference>
<organism evidence="4 6">
    <name type="scientific">Parasaccharibacter apium</name>
    <dbReference type="NCBI Taxonomy" id="1510841"/>
    <lineage>
        <taxon>Bacteria</taxon>
        <taxon>Pseudomonadati</taxon>
        <taxon>Pseudomonadota</taxon>
        <taxon>Alphaproteobacteria</taxon>
        <taxon>Acetobacterales</taxon>
        <taxon>Acetobacteraceae</taxon>
        <taxon>Parasaccharibacter</taxon>
    </lineage>
</organism>
<comment type="caution">
    <text evidence="4">The sequence shown here is derived from an EMBL/GenBank/DDBJ whole genome shotgun (WGS) entry which is preliminary data.</text>
</comment>
<keyword evidence="2" id="KW-0732">Signal</keyword>
<feature type="region of interest" description="Disordered" evidence="1">
    <location>
        <begin position="39"/>
        <end position="74"/>
    </location>
</feature>
<gene>
    <name evidence="5" type="ORF">ASQ42_08680</name>
    <name evidence="4" type="ORF">SACS_0149</name>
</gene>
<dbReference type="Gene3D" id="3.30.1330.60">
    <property type="entry name" value="OmpA-like domain"/>
    <property type="match status" value="1"/>
</dbReference>
<feature type="region of interest" description="Disordered" evidence="1">
    <location>
        <begin position="206"/>
        <end position="241"/>
    </location>
</feature>
<dbReference type="Proteomes" id="UP000027590">
    <property type="component" value="Unassembled WGS sequence"/>
</dbReference>
<evidence type="ECO:0000313" key="4">
    <source>
        <dbReference type="EMBL" id="CDG32887.1"/>
    </source>
</evidence>
<feature type="chain" id="PRO_5031362292" description="OmpA-like domain-containing protein" evidence="2">
    <location>
        <begin position="29"/>
        <end position="241"/>
    </location>
</feature>
<keyword evidence="7" id="KW-1185">Reference proteome</keyword>
<name>A0A7U7J0B7_9PROT</name>
<feature type="signal peptide" evidence="2">
    <location>
        <begin position="1"/>
        <end position="28"/>
    </location>
</feature>
<evidence type="ECO:0000313" key="7">
    <source>
        <dbReference type="Proteomes" id="UP000237218"/>
    </source>
</evidence>
<evidence type="ECO:0000256" key="1">
    <source>
        <dbReference type="SAM" id="MobiDB-lite"/>
    </source>
</evidence>
<feature type="compositionally biased region" description="Pro residues" evidence="1">
    <location>
        <begin position="62"/>
        <end position="72"/>
    </location>
</feature>
<evidence type="ECO:0000313" key="5">
    <source>
        <dbReference type="EMBL" id="POS61253.1"/>
    </source>
</evidence>